<dbReference type="SUPFAM" id="SSF56235">
    <property type="entry name" value="N-terminal nucleophile aminohydrolases (Ntn hydrolases)"/>
    <property type="match status" value="1"/>
</dbReference>
<evidence type="ECO:0000313" key="8">
    <source>
        <dbReference type="Proteomes" id="UP000185124"/>
    </source>
</evidence>
<dbReference type="FunFam" id="3.60.20.30:FF:000001">
    <property type="entry name" value="Isoaspartyl peptidase/L-asparaginase"/>
    <property type="match status" value="1"/>
</dbReference>
<evidence type="ECO:0000256" key="5">
    <source>
        <dbReference type="PIRSR" id="PIRSR600246-2"/>
    </source>
</evidence>
<evidence type="ECO:0000256" key="1">
    <source>
        <dbReference type="ARBA" id="ARBA00022670"/>
    </source>
</evidence>
<feature type="binding site" evidence="5">
    <location>
        <begin position="225"/>
        <end position="228"/>
    </location>
    <ligand>
        <name>substrate</name>
    </ligand>
</feature>
<evidence type="ECO:0000256" key="4">
    <source>
        <dbReference type="PIRSR" id="PIRSR600246-1"/>
    </source>
</evidence>
<keyword evidence="2" id="KW-0378">Hydrolase</keyword>
<evidence type="ECO:0000313" key="7">
    <source>
        <dbReference type="EMBL" id="SIM46419.1"/>
    </source>
</evidence>
<name>A0A1N5TEA7_9ACTN</name>
<dbReference type="GO" id="GO:0016811">
    <property type="term" value="F:hydrolase activity, acting on carbon-nitrogen (but not peptide) bonds, in linear amides"/>
    <property type="evidence" value="ECO:0007669"/>
    <property type="project" value="UniProtKB-ARBA"/>
</dbReference>
<feature type="site" description="Cleavage; by autolysis" evidence="6">
    <location>
        <begin position="173"/>
        <end position="174"/>
    </location>
</feature>
<keyword evidence="3" id="KW-0068">Autocatalytic cleavage</keyword>
<dbReference type="EMBL" id="FSQT01000001">
    <property type="protein sequence ID" value="SIM46419.1"/>
    <property type="molecule type" value="Genomic_DNA"/>
</dbReference>
<dbReference type="Gene3D" id="3.60.20.30">
    <property type="entry name" value="(Glycosyl)asparaginase"/>
    <property type="match status" value="1"/>
</dbReference>
<gene>
    <name evidence="7" type="ORF">SAMN04489832_0106</name>
</gene>
<dbReference type="OrthoDB" id="9780217at2"/>
<dbReference type="STRING" id="709881.SAMN04489832_0106"/>
<dbReference type="GO" id="GO:0006508">
    <property type="term" value="P:proteolysis"/>
    <property type="evidence" value="ECO:0007669"/>
    <property type="project" value="UniProtKB-KW"/>
</dbReference>
<dbReference type="InterPro" id="IPR029055">
    <property type="entry name" value="Ntn_hydrolases_N"/>
</dbReference>
<feature type="active site" description="Nucleophile" evidence="4">
    <location>
        <position position="174"/>
    </location>
</feature>
<accession>A0A1N5TEA7</accession>
<protein>
    <submittedName>
        <fullName evidence="7">Asparaginase</fullName>
    </submittedName>
</protein>
<dbReference type="PANTHER" id="PTHR10188:SF6">
    <property type="entry name" value="N(4)-(BETA-N-ACETYLGLUCOSAMINYL)-L-ASPARAGINASE"/>
    <property type="match status" value="1"/>
</dbReference>
<dbReference type="GO" id="GO:0008233">
    <property type="term" value="F:peptidase activity"/>
    <property type="evidence" value="ECO:0007669"/>
    <property type="project" value="UniProtKB-KW"/>
</dbReference>
<proteinExistence type="predicted"/>
<sequence length="303" mass="31396">MTQIYRATAQQEWSLALHGGAGGRVEELAVQGEGEYEEGLRRAYNAGCDILARSGSAIDAVCATVTVLEDDPLFNAGRGSALRHDGSIEMDAAVMSGSGRAGAVAATPWARNPVLAARRVMEDGSCVLRARLSRETIEQWGLATAEQEYFVTPGRLAQLRNVQAGLIQPQRHGTVGAVARDSAGRVAAATSTGGTVNQQVGRIGDSPIIGSGTYARDDVVAVSCTGYGEAFMQGVVAHEIAARVRHAGQSLADAVVGVLREEIGARNATGGVIAVGGNGEVVVAHNSPAMFAAFQDQDIAVIT</sequence>
<evidence type="ECO:0000256" key="2">
    <source>
        <dbReference type="ARBA" id="ARBA00022801"/>
    </source>
</evidence>
<keyword evidence="8" id="KW-1185">Reference proteome</keyword>
<feature type="binding site" evidence="5">
    <location>
        <begin position="202"/>
        <end position="205"/>
    </location>
    <ligand>
        <name>substrate</name>
    </ligand>
</feature>
<organism evidence="7 8">
    <name type="scientific">Micromonospora cremea</name>
    <dbReference type="NCBI Taxonomy" id="709881"/>
    <lineage>
        <taxon>Bacteria</taxon>
        <taxon>Bacillati</taxon>
        <taxon>Actinomycetota</taxon>
        <taxon>Actinomycetes</taxon>
        <taxon>Micromonosporales</taxon>
        <taxon>Micromonosporaceae</taxon>
        <taxon>Micromonospora</taxon>
    </lineage>
</organism>
<keyword evidence="1" id="KW-0645">Protease</keyword>
<evidence type="ECO:0000256" key="3">
    <source>
        <dbReference type="ARBA" id="ARBA00022813"/>
    </source>
</evidence>
<dbReference type="AlphaFoldDB" id="A0A1N5TEA7"/>
<dbReference type="PANTHER" id="PTHR10188">
    <property type="entry name" value="L-ASPARAGINASE"/>
    <property type="match status" value="1"/>
</dbReference>
<evidence type="ECO:0000256" key="6">
    <source>
        <dbReference type="PIRSR" id="PIRSR600246-3"/>
    </source>
</evidence>
<reference evidence="8" key="1">
    <citation type="submission" date="2016-12" db="EMBL/GenBank/DDBJ databases">
        <authorList>
            <person name="Varghese N."/>
            <person name="Submissions S."/>
        </authorList>
    </citation>
    <scope>NUCLEOTIDE SEQUENCE [LARGE SCALE GENOMIC DNA]</scope>
    <source>
        <strain evidence="8">DSM 45599</strain>
    </source>
</reference>
<dbReference type="RefSeq" id="WP_074307823.1">
    <property type="nucleotide sequence ID" value="NZ_FSQT01000001.1"/>
</dbReference>
<dbReference type="Proteomes" id="UP000185124">
    <property type="component" value="Unassembled WGS sequence"/>
</dbReference>
<dbReference type="InterPro" id="IPR000246">
    <property type="entry name" value="Peptidase_T2"/>
</dbReference>
<dbReference type="Pfam" id="PF01112">
    <property type="entry name" value="Asparaginase_2"/>
    <property type="match status" value="1"/>
</dbReference>